<evidence type="ECO:0000256" key="2">
    <source>
        <dbReference type="ARBA" id="ARBA00022448"/>
    </source>
</evidence>
<dbReference type="GO" id="GO:0015079">
    <property type="term" value="F:potassium ion transmembrane transporter activity"/>
    <property type="evidence" value="ECO:0007669"/>
    <property type="project" value="InterPro"/>
</dbReference>
<dbReference type="EMBL" id="DPBP01000037">
    <property type="protein sequence ID" value="HCE18077.1"/>
    <property type="molecule type" value="Genomic_DNA"/>
</dbReference>
<dbReference type="Proteomes" id="UP000264141">
    <property type="component" value="Unassembled WGS sequence"/>
</dbReference>
<dbReference type="Pfam" id="PF02254">
    <property type="entry name" value="TrkA_N"/>
    <property type="match status" value="1"/>
</dbReference>
<evidence type="ECO:0000256" key="4">
    <source>
        <dbReference type="ARBA" id="ARBA00022958"/>
    </source>
</evidence>
<name>A0A3D1JIL7_9CHLR</name>
<proteinExistence type="predicted"/>
<dbReference type="InterPro" id="IPR006037">
    <property type="entry name" value="RCK_C"/>
</dbReference>
<evidence type="ECO:0000256" key="6">
    <source>
        <dbReference type="ARBA" id="ARBA00023065"/>
    </source>
</evidence>
<dbReference type="InterPro" id="IPR003148">
    <property type="entry name" value="RCK_N"/>
</dbReference>
<dbReference type="Gene3D" id="3.40.50.720">
    <property type="entry name" value="NAD(P)-binding Rossmann-like Domain"/>
    <property type="match status" value="1"/>
</dbReference>
<keyword evidence="4" id="KW-0630">Potassium</keyword>
<evidence type="ECO:0000256" key="7">
    <source>
        <dbReference type="SAM" id="MobiDB-lite"/>
    </source>
</evidence>
<dbReference type="PANTHER" id="PTHR43833">
    <property type="entry name" value="POTASSIUM CHANNEL PROTEIN 2-RELATED-RELATED"/>
    <property type="match status" value="1"/>
</dbReference>
<evidence type="ECO:0000259" key="8">
    <source>
        <dbReference type="PROSITE" id="PS51201"/>
    </source>
</evidence>
<comment type="caution">
    <text evidence="10">The sequence shown here is derived from an EMBL/GenBank/DDBJ whole genome shotgun (WGS) entry which is preliminary data.</text>
</comment>
<dbReference type="GO" id="GO:0005886">
    <property type="term" value="C:plasma membrane"/>
    <property type="evidence" value="ECO:0007669"/>
    <property type="project" value="InterPro"/>
</dbReference>
<dbReference type="Gene3D" id="3.30.70.1450">
    <property type="entry name" value="Regulator of K+ conductance, C-terminal domain"/>
    <property type="match status" value="1"/>
</dbReference>
<evidence type="ECO:0000256" key="5">
    <source>
        <dbReference type="ARBA" id="ARBA00023027"/>
    </source>
</evidence>
<evidence type="ECO:0000256" key="3">
    <source>
        <dbReference type="ARBA" id="ARBA00022538"/>
    </source>
</evidence>
<gene>
    <name evidence="10" type="ORF">DEQ80_09475</name>
</gene>
<organism evidence="10 11">
    <name type="scientific">Anaerolinea thermolimosa</name>
    <dbReference type="NCBI Taxonomy" id="229919"/>
    <lineage>
        <taxon>Bacteria</taxon>
        <taxon>Bacillati</taxon>
        <taxon>Chloroflexota</taxon>
        <taxon>Anaerolineae</taxon>
        <taxon>Anaerolineales</taxon>
        <taxon>Anaerolineaceae</taxon>
        <taxon>Anaerolinea</taxon>
    </lineage>
</organism>
<dbReference type="InterPro" id="IPR050721">
    <property type="entry name" value="Trk_Ktr_HKT_K-transport"/>
</dbReference>
<keyword evidence="3" id="KW-0633">Potassium transport</keyword>
<keyword evidence="2" id="KW-0813">Transport</keyword>
<reference evidence="10 11" key="1">
    <citation type="journal article" date="2018" name="Nat. Biotechnol.">
        <title>A standardized bacterial taxonomy based on genome phylogeny substantially revises the tree of life.</title>
        <authorList>
            <person name="Parks D.H."/>
            <person name="Chuvochina M."/>
            <person name="Waite D.W."/>
            <person name="Rinke C."/>
            <person name="Skarshewski A."/>
            <person name="Chaumeil P.A."/>
            <person name="Hugenholtz P."/>
        </authorList>
    </citation>
    <scope>NUCLEOTIDE SEQUENCE [LARGE SCALE GENOMIC DNA]</scope>
    <source>
        <strain evidence="10">UBA8781</strain>
    </source>
</reference>
<dbReference type="InterPro" id="IPR036721">
    <property type="entry name" value="RCK_C_sf"/>
</dbReference>
<keyword evidence="6" id="KW-0406">Ion transport</keyword>
<dbReference type="PROSITE" id="PS51202">
    <property type="entry name" value="RCK_C"/>
    <property type="match status" value="1"/>
</dbReference>
<evidence type="ECO:0000256" key="1">
    <source>
        <dbReference type="ARBA" id="ARBA00017378"/>
    </source>
</evidence>
<dbReference type="InterPro" id="IPR006036">
    <property type="entry name" value="K_uptake_TrkA"/>
</dbReference>
<dbReference type="InterPro" id="IPR036291">
    <property type="entry name" value="NAD(P)-bd_dom_sf"/>
</dbReference>
<dbReference type="STRING" id="229919.GCA_001050195_01914"/>
<dbReference type="PRINTS" id="PR00335">
    <property type="entry name" value="KUPTAKETRKA"/>
</dbReference>
<dbReference type="RefSeq" id="WP_062192746.1">
    <property type="nucleotide sequence ID" value="NZ_DF967965.1"/>
</dbReference>
<evidence type="ECO:0000313" key="11">
    <source>
        <dbReference type="Proteomes" id="UP000264141"/>
    </source>
</evidence>
<dbReference type="Pfam" id="PF02080">
    <property type="entry name" value="TrkA_C"/>
    <property type="match status" value="1"/>
</dbReference>
<dbReference type="PROSITE" id="PS51201">
    <property type="entry name" value="RCK_N"/>
    <property type="match status" value="1"/>
</dbReference>
<evidence type="ECO:0000259" key="9">
    <source>
        <dbReference type="PROSITE" id="PS51202"/>
    </source>
</evidence>
<dbReference type="AlphaFoldDB" id="A0A3D1JIL7"/>
<dbReference type="PANTHER" id="PTHR43833:SF5">
    <property type="entry name" value="TRK SYSTEM POTASSIUM UPTAKE PROTEIN TRKA"/>
    <property type="match status" value="1"/>
</dbReference>
<protein>
    <recommendedName>
        <fullName evidence="1">Trk system potassium uptake protein TrkA</fullName>
    </recommendedName>
</protein>
<accession>A0A3D1JIL7</accession>
<dbReference type="SUPFAM" id="SSF51735">
    <property type="entry name" value="NAD(P)-binding Rossmann-fold domains"/>
    <property type="match status" value="1"/>
</dbReference>
<feature type="domain" description="RCK C-terminal" evidence="9">
    <location>
        <begin position="139"/>
        <end position="220"/>
    </location>
</feature>
<feature type="region of interest" description="Disordered" evidence="7">
    <location>
        <begin position="222"/>
        <end position="243"/>
    </location>
</feature>
<sequence>MFVLICSGGRTGAQLASLLIAMDHDVRVVENRPDVLSRIHLELPTEVIVEGDVMDLKVLEQAGIRDADVLAATTTSDENNLTLCYLARTLYHTRRTIARVNNPRNAWLFDSKFYVDVAVNQAEILASLIQEEMSLGDMITLVKLRRGNYSLVEEKIPAGARAVGKAIKDLPLPEHVVIAAIIRKGEVMIPRGVTAIEEGDEILAVADLEGARELAELFSAPEYSSRPSSGQNGEKGLGRIIRR</sequence>
<dbReference type="SUPFAM" id="SSF116726">
    <property type="entry name" value="TrkA C-terminal domain-like"/>
    <property type="match status" value="1"/>
</dbReference>
<feature type="domain" description="RCK N-terminal" evidence="8">
    <location>
        <begin position="1"/>
        <end position="119"/>
    </location>
</feature>
<evidence type="ECO:0000313" key="10">
    <source>
        <dbReference type="EMBL" id="HCE18077.1"/>
    </source>
</evidence>
<dbReference type="OrthoDB" id="9775180at2"/>
<keyword evidence="5" id="KW-0520">NAD</keyword>